<proteinExistence type="predicted"/>
<sequence length="170" mass="18363">MAIGLLKMLGPCSSFLPWSCVCTLQDILIQFSLRSIVRKSFGTYIITRMKMVVGVSILKATAPCSAQLSITFACGFSGKDQMVARTMLVQGQGSGFMIMAVLQTYLLGGRLGSPYLVSMTGLDATQCPQNFGCSPHFFPCIQQKCGAIAGWFTCQCHTYMGKDLLASSLL</sequence>
<accession>A0A2P2MRY6</accession>
<dbReference type="AlphaFoldDB" id="A0A2P2MRY6"/>
<organism evidence="1">
    <name type="scientific">Rhizophora mucronata</name>
    <name type="common">Asiatic mangrove</name>
    <dbReference type="NCBI Taxonomy" id="61149"/>
    <lineage>
        <taxon>Eukaryota</taxon>
        <taxon>Viridiplantae</taxon>
        <taxon>Streptophyta</taxon>
        <taxon>Embryophyta</taxon>
        <taxon>Tracheophyta</taxon>
        <taxon>Spermatophyta</taxon>
        <taxon>Magnoliopsida</taxon>
        <taxon>eudicotyledons</taxon>
        <taxon>Gunneridae</taxon>
        <taxon>Pentapetalae</taxon>
        <taxon>rosids</taxon>
        <taxon>fabids</taxon>
        <taxon>Malpighiales</taxon>
        <taxon>Rhizophoraceae</taxon>
        <taxon>Rhizophora</taxon>
    </lineage>
</organism>
<name>A0A2P2MRY6_RHIMU</name>
<protein>
    <submittedName>
        <fullName evidence="1">Germanicol synthase</fullName>
    </submittedName>
</protein>
<dbReference type="EMBL" id="GGEC01052502">
    <property type="protein sequence ID" value="MBX32986.1"/>
    <property type="molecule type" value="Transcribed_RNA"/>
</dbReference>
<reference evidence="1" key="1">
    <citation type="submission" date="2018-02" db="EMBL/GenBank/DDBJ databases">
        <title>Rhizophora mucronata_Transcriptome.</title>
        <authorList>
            <person name="Meera S.P."/>
            <person name="Sreeshan A."/>
            <person name="Augustine A."/>
        </authorList>
    </citation>
    <scope>NUCLEOTIDE SEQUENCE</scope>
    <source>
        <tissue evidence="1">Leaf</tissue>
    </source>
</reference>
<evidence type="ECO:0000313" key="1">
    <source>
        <dbReference type="EMBL" id="MBX32986.1"/>
    </source>
</evidence>